<dbReference type="Proteomes" id="UP001231166">
    <property type="component" value="Plasmid pRho-VOC14-C342"/>
</dbReference>
<dbReference type="EMBL" id="CP130954">
    <property type="protein sequence ID" value="WLF51350.1"/>
    <property type="molecule type" value="Genomic_DNA"/>
</dbReference>
<reference evidence="1" key="1">
    <citation type="submission" date="2022-12" db="EMBL/GenBank/DDBJ databases">
        <authorList>
            <person name="Krivoruchko A.V."/>
            <person name="Elkin A."/>
        </authorList>
    </citation>
    <scope>NUCLEOTIDE SEQUENCE</scope>
    <source>
        <strain evidence="1">IEGM 249</strain>
    </source>
</reference>
<organism evidence="2 4">
    <name type="scientific">Rhodococcus opacus</name>
    <name type="common">Nocardia opaca</name>
    <dbReference type="NCBI Taxonomy" id="37919"/>
    <lineage>
        <taxon>Bacteria</taxon>
        <taxon>Bacillati</taxon>
        <taxon>Actinomycetota</taxon>
        <taxon>Actinomycetes</taxon>
        <taxon>Mycobacteriales</taxon>
        <taxon>Nocardiaceae</taxon>
        <taxon>Rhodococcus</taxon>
    </lineage>
</organism>
<dbReference type="Proteomes" id="UP001066327">
    <property type="component" value="Unassembled WGS sequence"/>
</dbReference>
<dbReference type="RefSeq" id="WP_269592006.1">
    <property type="nucleotide sequence ID" value="NZ_CP130954.1"/>
</dbReference>
<protein>
    <submittedName>
        <fullName evidence="2">Uncharacterized protein</fullName>
    </submittedName>
</protein>
<dbReference type="EMBL" id="JAPWIS010000017">
    <property type="protein sequence ID" value="MCZ4587654.1"/>
    <property type="molecule type" value="Genomic_DNA"/>
</dbReference>
<keyword evidence="2" id="KW-0614">Plasmid</keyword>
<accession>A0AAX3YQC9</accession>
<geneLocation type="plasmid" evidence="2 4">
    <name>pRho-VOC14-C342</name>
</geneLocation>
<evidence type="ECO:0000313" key="2">
    <source>
        <dbReference type="EMBL" id="WLF51350.1"/>
    </source>
</evidence>
<keyword evidence="3" id="KW-1185">Reference proteome</keyword>
<sequence>MRRSAMALSRLTPPQMPLLMDALAEKACPGMKFAAFHEGMYREHLEGTVGRATSMFAQDRGISVESAFEQARRTAVADNPQDPALTAKVLGWMRESYSAVVFATTSRHAYFATEETSALVLAGAQQTVVEHSVTVADLPSPDGVAYLHRPDGPLVVLWSTFENITSVALATAAGARAYLLDETEPVSPPLPVASFQLSADGTDAAPVPVFDGMVAMPDLQWGNGEYDHYAAPRPVPVFLSLVHMLRQQRLIDAEPVNARTATRTPEGGRRRSRTDTITYLRYNSRSHTDGVGGGRRYTHRWVVRGHWRRQWYPSLLRHVPIWIIDYIAGPDGAPIVVRDKVTMVG</sequence>
<evidence type="ECO:0000313" key="1">
    <source>
        <dbReference type="EMBL" id="MCZ4587654.1"/>
    </source>
</evidence>
<reference evidence="2" key="2">
    <citation type="submission" date="2023-07" db="EMBL/GenBank/DDBJ databases">
        <title>Genomic analysis of Rhodococcus opacus VOC-14 with glycol ethers degradation activity.</title>
        <authorList>
            <person name="Narkevich D.A."/>
            <person name="Hlushen A.M."/>
            <person name="Akhremchuk A.E."/>
            <person name="Sikolenko M.A."/>
            <person name="Valentovich L.N."/>
        </authorList>
    </citation>
    <scope>NUCLEOTIDE SEQUENCE</scope>
    <source>
        <strain evidence="2">VOC-14</strain>
        <plasmid evidence="2">pRho-VOC14-C342</plasmid>
    </source>
</reference>
<proteinExistence type="predicted"/>
<dbReference type="AlphaFoldDB" id="A0AAX3YQC9"/>
<gene>
    <name evidence="1" type="ORF">O4328_28870</name>
    <name evidence="2" type="ORF">Q5707_37390</name>
</gene>
<evidence type="ECO:0000313" key="4">
    <source>
        <dbReference type="Proteomes" id="UP001231166"/>
    </source>
</evidence>
<evidence type="ECO:0000313" key="3">
    <source>
        <dbReference type="Proteomes" id="UP001066327"/>
    </source>
</evidence>
<name>A0AAX3YQC9_RHOOP</name>